<keyword evidence="8" id="KW-0496">Mitochondrion</keyword>
<feature type="region of interest" description="Disordered" evidence="10">
    <location>
        <begin position="1"/>
        <end position="59"/>
    </location>
</feature>
<accession>A0AA89BPS8</accession>
<evidence type="ECO:0000256" key="7">
    <source>
        <dbReference type="ARBA" id="ARBA00022927"/>
    </source>
</evidence>
<keyword evidence="7" id="KW-0653">Protein transport</keyword>
<keyword evidence="6" id="KW-1000">Mitochondrion outer membrane</keyword>
<organism evidence="11 12">
    <name type="scientific">Pinctada imbricata</name>
    <name type="common">Atlantic pearl-oyster</name>
    <name type="synonym">Pinctada martensii</name>
    <dbReference type="NCBI Taxonomy" id="66713"/>
    <lineage>
        <taxon>Eukaryota</taxon>
        <taxon>Metazoa</taxon>
        <taxon>Spiralia</taxon>
        <taxon>Lophotrochozoa</taxon>
        <taxon>Mollusca</taxon>
        <taxon>Bivalvia</taxon>
        <taxon>Autobranchia</taxon>
        <taxon>Pteriomorphia</taxon>
        <taxon>Pterioida</taxon>
        <taxon>Pterioidea</taxon>
        <taxon>Pteriidae</taxon>
        <taxon>Pinctada</taxon>
    </lineage>
</organism>
<keyword evidence="4" id="KW-1134">Transmembrane beta strand</keyword>
<dbReference type="PANTHER" id="PTHR10802">
    <property type="entry name" value="MITOCHONDRIAL IMPORT RECEPTOR SUBUNIT TOM40"/>
    <property type="match status" value="1"/>
</dbReference>
<evidence type="ECO:0000313" key="12">
    <source>
        <dbReference type="Proteomes" id="UP001186944"/>
    </source>
</evidence>
<keyword evidence="12" id="KW-1185">Reference proteome</keyword>
<reference evidence="11" key="1">
    <citation type="submission" date="2019-08" db="EMBL/GenBank/DDBJ databases">
        <title>The improved chromosome-level genome for the pearl oyster Pinctada fucata martensii using PacBio sequencing and Hi-C.</title>
        <authorList>
            <person name="Zheng Z."/>
        </authorList>
    </citation>
    <scope>NUCLEOTIDE SEQUENCE</scope>
    <source>
        <strain evidence="11">ZZ-2019</strain>
        <tissue evidence="11">Adductor muscle</tissue>
    </source>
</reference>
<comment type="caution">
    <text evidence="11">The sequence shown here is derived from an EMBL/GenBank/DDBJ whole genome shotgun (WGS) entry which is preliminary data.</text>
</comment>
<evidence type="ECO:0000256" key="8">
    <source>
        <dbReference type="ARBA" id="ARBA00023128"/>
    </source>
</evidence>
<dbReference type="GO" id="GO:0005741">
    <property type="term" value="C:mitochondrial outer membrane"/>
    <property type="evidence" value="ECO:0007669"/>
    <property type="project" value="UniProtKB-SubCell"/>
</dbReference>
<dbReference type="InterPro" id="IPR027246">
    <property type="entry name" value="Porin_Euk/Tom40"/>
</dbReference>
<dbReference type="InterPro" id="IPR037930">
    <property type="entry name" value="Tom40"/>
</dbReference>
<evidence type="ECO:0000256" key="10">
    <source>
        <dbReference type="SAM" id="MobiDB-lite"/>
    </source>
</evidence>
<evidence type="ECO:0000256" key="2">
    <source>
        <dbReference type="ARBA" id="ARBA00010510"/>
    </source>
</evidence>
<dbReference type="GO" id="GO:0008320">
    <property type="term" value="F:protein transmembrane transporter activity"/>
    <property type="evidence" value="ECO:0007669"/>
    <property type="project" value="InterPro"/>
</dbReference>
<evidence type="ECO:0000256" key="5">
    <source>
        <dbReference type="ARBA" id="ARBA00022692"/>
    </source>
</evidence>
<dbReference type="Gene3D" id="2.40.160.10">
    <property type="entry name" value="Porin"/>
    <property type="match status" value="1"/>
</dbReference>
<keyword evidence="3" id="KW-0813">Transport</keyword>
<dbReference type="Proteomes" id="UP001186944">
    <property type="component" value="Unassembled WGS sequence"/>
</dbReference>
<dbReference type="InterPro" id="IPR023614">
    <property type="entry name" value="Porin_dom_sf"/>
</dbReference>
<comment type="similarity">
    <text evidence="2">Belongs to the Tom40 family.</text>
</comment>
<gene>
    <name evidence="11" type="ORF">FSP39_012496</name>
</gene>
<dbReference type="GO" id="GO:0030150">
    <property type="term" value="P:protein import into mitochondrial matrix"/>
    <property type="evidence" value="ECO:0007669"/>
    <property type="project" value="InterPro"/>
</dbReference>
<evidence type="ECO:0000313" key="11">
    <source>
        <dbReference type="EMBL" id="KAK3083044.1"/>
    </source>
</evidence>
<evidence type="ECO:0000256" key="6">
    <source>
        <dbReference type="ARBA" id="ARBA00022787"/>
    </source>
</evidence>
<dbReference type="Pfam" id="PF01459">
    <property type="entry name" value="Porin_3"/>
    <property type="match status" value="1"/>
</dbReference>
<evidence type="ECO:0000256" key="3">
    <source>
        <dbReference type="ARBA" id="ARBA00022448"/>
    </source>
</evidence>
<name>A0AA89BPS8_PINIB</name>
<feature type="compositionally biased region" description="Low complexity" evidence="10">
    <location>
        <begin position="33"/>
        <end position="48"/>
    </location>
</feature>
<comment type="subcellular location">
    <subcellularLocation>
        <location evidence="1">Mitochondrion outer membrane</location>
        <topology evidence="1">Multi-pass membrane protein</topology>
    </subcellularLocation>
</comment>
<dbReference type="EMBL" id="VSWD01000014">
    <property type="protein sequence ID" value="KAK3083044.1"/>
    <property type="molecule type" value="Genomic_DNA"/>
</dbReference>
<evidence type="ECO:0000256" key="9">
    <source>
        <dbReference type="ARBA" id="ARBA00023136"/>
    </source>
</evidence>
<dbReference type="CDD" id="cd07305">
    <property type="entry name" value="Porin3_Tom40"/>
    <property type="match status" value="1"/>
</dbReference>
<protein>
    <submittedName>
        <fullName evidence="11">Uncharacterized protein</fullName>
    </submittedName>
</protein>
<evidence type="ECO:0000256" key="1">
    <source>
        <dbReference type="ARBA" id="ARBA00004374"/>
    </source>
</evidence>
<keyword evidence="5" id="KW-0812">Transmembrane</keyword>
<sequence>MGNHLNKVYAAGPPETAAQNLTAPPLQVPSPASPAGSASPSSDTTPAKSDSDNNPGTYEELHRKCKELFPQTFEGGKFIVSKPLTSHFQISHTINMSMLQPSTSGYRFGATYIGSKQYGPQEAYPVILGDVDPSGNLNANIIHAFTERIRSKLVTQFQDSKCSAYQLTTDYKGNDFTASVTLGNNDILNHSGVIVGQYLQNITSRFAAGAELVYQYGGQVPGGEFAILSAATKITGNSWSLTANVCPSMLALHASYYHLINEQLQIGGELEISPANKETVARACYQMEIPSANVNFKGSLDTNWVVEGCLEKKLLPMPFTFALSGSANFINSQKPTYKFGVGLILG</sequence>
<dbReference type="AlphaFoldDB" id="A0AA89BPS8"/>
<proteinExistence type="inferred from homology"/>
<keyword evidence="9" id="KW-0472">Membrane</keyword>
<evidence type="ECO:0000256" key="4">
    <source>
        <dbReference type="ARBA" id="ARBA00022452"/>
    </source>
</evidence>